<evidence type="ECO:0000256" key="1">
    <source>
        <dbReference type="SAM" id="Phobius"/>
    </source>
</evidence>
<name>A0ABU5N1G1_9BACT</name>
<keyword evidence="3" id="KW-1185">Reference proteome</keyword>
<feature type="transmembrane region" description="Helical" evidence="1">
    <location>
        <begin position="14"/>
        <end position="33"/>
    </location>
</feature>
<protein>
    <submittedName>
        <fullName evidence="2">Uncharacterized protein</fullName>
    </submittedName>
</protein>
<keyword evidence="1" id="KW-0472">Membrane</keyword>
<keyword evidence="1" id="KW-1133">Transmembrane helix</keyword>
<proteinExistence type="predicted"/>
<dbReference type="RefSeq" id="WP_322609971.1">
    <property type="nucleotide sequence ID" value="NZ_JARVCO010000012.1"/>
</dbReference>
<accession>A0ABU5N1G1</accession>
<keyword evidence="1" id="KW-0812">Transmembrane</keyword>
<comment type="caution">
    <text evidence="2">The sequence shown here is derived from an EMBL/GenBank/DDBJ whole genome shotgun (WGS) entry which is preliminary data.</text>
</comment>
<dbReference type="EMBL" id="JARVCO010000012">
    <property type="protein sequence ID" value="MDZ8120196.1"/>
    <property type="molecule type" value="Genomic_DNA"/>
</dbReference>
<organism evidence="2 3">
    <name type="scientific">Pontiella agarivorans</name>
    <dbReference type="NCBI Taxonomy" id="3038953"/>
    <lineage>
        <taxon>Bacteria</taxon>
        <taxon>Pseudomonadati</taxon>
        <taxon>Kiritimatiellota</taxon>
        <taxon>Kiritimatiellia</taxon>
        <taxon>Kiritimatiellales</taxon>
        <taxon>Pontiellaceae</taxon>
        <taxon>Pontiella</taxon>
    </lineage>
</organism>
<dbReference type="Proteomes" id="UP001290861">
    <property type="component" value="Unassembled WGS sequence"/>
</dbReference>
<evidence type="ECO:0000313" key="3">
    <source>
        <dbReference type="Proteomes" id="UP001290861"/>
    </source>
</evidence>
<evidence type="ECO:0000313" key="2">
    <source>
        <dbReference type="EMBL" id="MDZ8120196.1"/>
    </source>
</evidence>
<reference evidence="2 3" key="1">
    <citation type="journal article" date="2024" name="Appl. Environ. Microbiol.">
        <title>Pontiella agarivorans sp. nov., a novel marine anaerobic bacterium capable of degrading macroalgal polysaccharides and fixing nitrogen.</title>
        <authorList>
            <person name="Liu N."/>
            <person name="Kivenson V."/>
            <person name="Peng X."/>
            <person name="Cui Z."/>
            <person name="Lankiewicz T.S."/>
            <person name="Gosselin K.M."/>
            <person name="English C.J."/>
            <person name="Blair E.M."/>
            <person name="O'Malley M.A."/>
            <person name="Valentine D.L."/>
        </authorList>
    </citation>
    <scope>NUCLEOTIDE SEQUENCE [LARGE SCALE GENOMIC DNA]</scope>
    <source>
        <strain evidence="2 3">NLcol2</strain>
    </source>
</reference>
<gene>
    <name evidence="2" type="ORF">P9H32_16315</name>
</gene>
<sequence>MNPPDLNPRTFSKIAIQGLVITVILSSLVLLFTSTGDTLKLLKETVRRPSVALLSIPILLA</sequence>